<organism evidence="2 3">
    <name type="scientific">Algoriphagus aestuariicola</name>
    <dbReference type="NCBI Taxonomy" id="1852016"/>
    <lineage>
        <taxon>Bacteria</taxon>
        <taxon>Pseudomonadati</taxon>
        <taxon>Bacteroidota</taxon>
        <taxon>Cytophagia</taxon>
        <taxon>Cytophagales</taxon>
        <taxon>Cyclobacteriaceae</taxon>
        <taxon>Algoriphagus</taxon>
    </lineage>
</organism>
<protein>
    <submittedName>
        <fullName evidence="2">Uncharacterized protein</fullName>
    </submittedName>
</protein>
<dbReference type="EMBL" id="JAFKCW010000001">
    <property type="protein sequence ID" value="MBN7799430.1"/>
    <property type="molecule type" value="Genomic_DNA"/>
</dbReference>
<comment type="caution">
    <text evidence="2">The sequence shown here is derived from an EMBL/GenBank/DDBJ whole genome shotgun (WGS) entry which is preliminary data.</text>
</comment>
<sequence length="91" mass="9551">METLIIRKAGEKNPKTHKTGNPDRFNVIKGAGKLTDLAEGITSLIAGTYVLSLAVTSRNMALRTALGVAGGYLILRSGSKLRSGSFSTSSL</sequence>
<gene>
    <name evidence="2" type="ORF">J0A67_01085</name>
</gene>
<evidence type="ECO:0000313" key="2">
    <source>
        <dbReference type="EMBL" id="MBN7799430.1"/>
    </source>
</evidence>
<accession>A0ABS3BK68</accession>
<evidence type="ECO:0000313" key="3">
    <source>
        <dbReference type="Proteomes" id="UP000664698"/>
    </source>
</evidence>
<feature type="region of interest" description="Disordered" evidence="1">
    <location>
        <begin position="1"/>
        <end position="24"/>
    </location>
</feature>
<name>A0ABS3BK68_9BACT</name>
<reference evidence="2 3" key="1">
    <citation type="submission" date="2021-03" db="EMBL/GenBank/DDBJ databases">
        <title>novel species isolated from a fishpond in China.</title>
        <authorList>
            <person name="Lu H."/>
            <person name="Cai Z."/>
        </authorList>
    </citation>
    <scope>NUCLEOTIDE SEQUENCE [LARGE SCALE GENOMIC DNA]</scope>
    <source>
        <strain evidence="2 3">JCM 31546</strain>
    </source>
</reference>
<keyword evidence="3" id="KW-1185">Reference proteome</keyword>
<dbReference type="Proteomes" id="UP000664698">
    <property type="component" value="Unassembled WGS sequence"/>
</dbReference>
<proteinExistence type="predicted"/>
<evidence type="ECO:0000256" key="1">
    <source>
        <dbReference type="SAM" id="MobiDB-lite"/>
    </source>
</evidence>
<dbReference type="RefSeq" id="WP_206567425.1">
    <property type="nucleotide sequence ID" value="NZ_JAFKCW010000001.1"/>
</dbReference>